<evidence type="ECO:0000256" key="4">
    <source>
        <dbReference type="ARBA" id="ARBA00022989"/>
    </source>
</evidence>
<dbReference type="InterPro" id="IPR020846">
    <property type="entry name" value="MFS_dom"/>
</dbReference>
<comment type="subcellular location">
    <subcellularLocation>
        <location evidence="1">Cell membrane</location>
        <topology evidence="1">Multi-pass membrane protein</topology>
    </subcellularLocation>
</comment>
<feature type="transmembrane region" description="Helical" evidence="6">
    <location>
        <begin position="57"/>
        <end position="78"/>
    </location>
</feature>
<feature type="transmembrane region" description="Helical" evidence="6">
    <location>
        <begin position="118"/>
        <end position="139"/>
    </location>
</feature>
<name>A0A948WP51_9FIRM</name>
<dbReference type="Pfam" id="PF11700">
    <property type="entry name" value="ATG22"/>
    <property type="match status" value="1"/>
</dbReference>
<dbReference type="GO" id="GO:0005886">
    <property type="term" value="C:plasma membrane"/>
    <property type="evidence" value="ECO:0007669"/>
    <property type="project" value="UniProtKB-SubCell"/>
</dbReference>
<feature type="transmembrane region" description="Helical" evidence="6">
    <location>
        <begin position="373"/>
        <end position="391"/>
    </location>
</feature>
<evidence type="ECO:0000313" key="8">
    <source>
        <dbReference type="EMBL" id="MBU3805972.1"/>
    </source>
</evidence>
<keyword evidence="5 6" id="KW-0472">Membrane</keyword>
<feature type="transmembrane region" description="Helical" evidence="6">
    <location>
        <begin position="188"/>
        <end position="210"/>
    </location>
</feature>
<evidence type="ECO:0000259" key="7">
    <source>
        <dbReference type="PROSITE" id="PS50850"/>
    </source>
</evidence>
<reference evidence="8" key="1">
    <citation type="journal article" date="2021" name="PeerJ">
        <title>Extensive microbial diversity within the chicken gut microbiome revealed by metagenomics and culture.</title>
        <authorList>
            <person name="Gilroy R."/>
            <person name="Ravi A."/>
            <person name="Getino M."/>
            <person name="Pursley I."/>
            <person name="Horton D.L."/>
            <person name="Alikhan N.F."/>
            <person name="Baker D."/>
            <person name="Gharbi K."/>
            <person name="Hall N."/>
            <person name="Watson M."/>
            <person name="Adriaenssens E.M."/>
            <person name="Foster-Nyarko E."/>
            <person name="Jarju S."/>
            <person name="Secka A."/>
            <person name="Antonio M."/>
            <person name="Oren A."/>
            <person name="Chaudhuri R.R."/>
            <person name="La Ragione R."/>
            <person name="Hildebrand F."/>
            <person name="Pallen M.J."/>
        </authorList>
    </citation>
    <scope>NUCLEOTIDE SEQUENCE</scope>
    <source>
        <strain evidence="8">B5_2728</strain>
    </source>
</reference>
<reference evidence="8" key="2">
    <citation type="submission" date="2021-04" db="EMBL/GenBank/DDBJ databases">
        <authorList>
            <person name="Gilroy R."/>
        </authorList>
    </citation>
    <scope>NUCLEOTIDE SEQUENCE</scope>
    <source>
        <strain evidence="8">B5_2728</strain>
    </source>
</reference>
<dbReference type="PANTHER" id="PTHR23519:SF1">
    <property type="entry name" value="AUTOPHAGY-RELATED PROTEIN 22"/>
    <property type="match status" value="1"/>
</dbReference>
<comment type="caution">
    <text evidence="8">The sequence shown here is derived from an EMBL/GenBank/DDBJ whole genome shotgun (WGS) entry which is preliminary data.</text>
</comment>
<evidence type="ECO:0000256" key="5">
    <source>
        <dbReference type="ARBA" id="ARBA00023136"/>
    </source>
</evidence>
<feature type="transmembrane region" description="Helical" evidence="6">
    <location>
        <begin position="85"/>
        <end position="106"/>
    </location>
</feature>
<feature type="domain" description="Major facilitator superfamily (MFS) profile" evidence="7">
    <location>
        <begin position="1"/>
        <end position="450"/>
    </location>
</feature>
<organism evidence="8 9">
    <name type="scientific">Candidatus Allofournierella pullistercoris</name>
    <dbReference type="NCBI Taxonomy" id="2838597"/>
    <lineage>
        <taxon>Bacteria</taxon>
        <taxon>Bacillati</taxon>
        <taxon>Bacillota</taxon>
        <taxon>Clostridia</taxon>
        <taxon>Eubacteriales</taxon>
        <taxon>Oscillospiraceae</taxon>
        <taxon>Allofournierella</taxon>
    </lineage>
</organism>
<dbReference type="Proteomes" id="UP000713596">
    <property type="component" value="Unassembled WGS sequence"/>
</dbReference>
<dbReference type="PANTHER" id="PTHR23519">
    <property type="entry name" value="AUTOPHAGY-RELATED PROTEIN 22"/>
    <property type="match status" value="1"/>
</dbReference>
<evidence type="ECO:0000256" key="1">
    <source>
        <dbReference type="ARBA" id="ARBA00004651"/>
    </source>
</evidence>
<feature type="transmembrane region" description="Helical" evidence="6">
    <location>
        <begin position="280"/>
        <end position="300"/>
    </location>
</feature>
<dbReference type="PROSITE" id="PS50850">
    <property type="entry name" value="MFS"/>
    <property type="match status" value="1"/>
</dbReference>
<evidence type="ECO:0000256" key="3">
    <source>
        <dbReference type="ARBA" id="ARBA00022692"/>
    </source>
</evidence>
<keyword evidence="3 6" id="KW-0812">Transmembrane</keyword>
<accession>A0A948WP51</accession>
<feature type="transmembrane region" description="Helical" evidence="6">
    <location>
        <begin position="160"/>
        <end position="182"/>
    </location>
</feature>
<proteinExistence type="predicted"/>
<feature type="transmembrane region" description="Helical" evidence="6">
    <location>
        <begin position="247"/>
        <end position="268"/>
    </location>
</feature>
<evidence type="ECO:0000256" key="6">
    <source>
        <dbReference type="SAM" id="Phobius"/>
    </source>
</evidence>
<dbReference type="EMBL" id="JAHLFP010000028">
    <property type="protein sequence ID" value="MBU3805972.1"/>
    <property type="molecule type" value="Genomic_DNA"/>
</dbReference>
<dbReference type="SUPFAM" id="SSF103473">
    <property type="entry name" value="MFS general substrate transporter"/>
    <property type="match status" value="1"/>
</dbReference>
<dbReference type="AlphaFoldDB" id="A0A948WP51"/>
<protein>
    <submittedName>
        <fullName evidence="8">MFS transporter</fullName>
    </submittedName>
</protein>
<evidence type="ECO:0000313" key="9">
    <source>
        <dbReference type="Proteomes" id="UP000713596"/>
    </source>
</evidence>
<dbReference type="InterPro" id="IPR036259">
    <property type="entry name" value="MFS_trans_sf"/>
</dbReference>
<feature type="transmembrane region" description="Helical" evidence="6">
    <location>
        <begin position="307"/>
        <end position="327"/>
    </location>
</feature>
<dbReference type="GO" id="GO:0022857">
    <property type="term" value="F:transmembrane transporter activity"/>
    <property type="evidence" value="ECO:0007669"/>
    <property type="project" value="InterPro"/>
</dbReference>
<keyword evidence="2" id="KW-0813">Transport</keyword>
<dbReference type="InterPro" id="IPR024671">
    <property type="entry name" value="Atg22-like"/>
</dbReference>
<keyword evidence="4 6" id="KW-1133">Transmembrane helix</keyword>
<dbReference type="Gene3D" id="1.20.1250.20">
    <property type="entry name" value="MFS general substrate transporter like domains"/>
    <property type="match status" value="1"/>
</dbReference>
<feature type="transmembrane region" description="Helical" evidence="6">
    <location>
        <begin position="20"/>
        <end position="37"/>
    </location>
</feature>
<feature type="transmembrane region" description="Helical" evidence="6">
    <location>
        <begin position="426"/>
        <end position="446"/>
    </location>
</feature>
<evidence type="ECO:0000256" key="2">
    <source>
        <dbReference type="ARBA" id="ARBA00022448"/>
    </source>
</evidence>
<feature type="transmembrane region" description="Helical" evidence="6">
    <location>
        <begin position="333"/>
        <end position="352"/>
    </location>
</feature>
<dbReference type="InterPro" id="IPR050495">
    <property type="entry name" value="ATG22/LtaA_families"/>
</dbReference>
<gene>
    <name evidence="8" type="ORF">H9882_03660</name>
</gene>
<sequence length="467" mass="50650">MKGFLRGFTTQEKSWMMYDWANSAHSVVVATILPIFYNTVAGYMADSALGMSTWGYATSAAMGIVALLAPVLGVFGDFQGMRKKLFTAFMLVGVLSCAGLAVTPLLDFTTQQAAQTVGMAVLALYVLSSIGFAAANLYYDSFLNDVTTPERMDKVSTMGYGMGYIGGSTIPLLAFLILNLILGSDKMLFCLSFAFGLTAVWWFVFSIPMLRNVHQTSYQPRTPGAVGKALKGIGSTLREIVRHKEMLVYLIAYFFYIDGVNTIIHMSTSYGDTLGLDSTSMLLALLLVQVLGLPFCLLYIKASQRFGARAMVAVGICIYMGVTVYAFFLKEVWQFWVMAVLVATSQGGIQALSRSMFGKMIPDKNRSGEFFGFYDIFGKFSAIMGPALVGWSSGLAADIQLAKLGLTRATATAQQLEQIDSTAAPWGILSLLLIFLVGGVLYMVVLPRVSQTKQPIGNPVAMANKGD</sequence>